<gene>
    <name evidence="1" type="ORF">HCDG_05048</name>
</gene>
<organism evidence="1 2">
    <name type="scientific">Ajellomyces capsulatus (strain H143)</name>
    <name type="common">Darling's disease fungus</name>
    <name type="synonym">Histoplasma capsulatum</name>
    <dbReference type="NCBI Taxonomy" id="544712"/>
    <lineage>
        <taxon>Eukaryota</taxon>
        <taxon>Fungi</taxon>
        <taxon>Dikarya</taxon>
        <taxon>Ascomycota</taxon>
        <taxon>Pezizomycotina</taxon>
        <taxon>Eurotiomycetes</taxon>
        <taxon>Eurotiomycetidae</taxon>
        <taxon>Onygenales</taxon>
        <taxon>Ajellomycetaceae</taxon>
        <taxon>Histoplasma</taxon>
    </lineage>
</organism>
<name>C6HGF7_AJECH</name>
<dbReference type="EMBL" id="GG692426">
    <property type="protein sequence ID" value="EER40459.1"/>
    <property type="molecule type" value="Genomic_DNA"/>
</dbReference>
<accession>C6HGF7</accession>
<evidence type="ECO:0000313" key="1">
    <source>
        <dbReference type="EMBL" id="EER40459.1"/>
    </source>
</evidence>
<dbReference type="Proteomes" id="UP000002624">
    <property type="component" value="Unassembled WGS sequence"/>
</dbReference>
<proteinExistence type="predicted"/>
<dbReference type="HOGENOM" id="CLU_1427617_0_0_1"/>
<sequence length="190" mass="21027">MSTCSQVTGWLDELRYNLLSGMAIRSSGATENSMQATFIRDLFVSRTTGKHAISMLGVWVSKRKTRAGSSQVSGSVPSGRTIAVLYKANLCGEGLVLIPEYPSVTRGRASFLLVETTTGNLRHGKWGRPLLTPCRTRTNAFASAERSLRVLLDVEGYTYQKPIFPPNPNFALSQLLSLFRLTRHHGKPRR</sequence>
<evidence type="ECO:0000313" key="2">
    <source>
        <dbReference type="Proteomes" id="UP000002624"/>
    </source>
</evidence>
<protein>
    <submittedName>
        <fullName evidence="1">Uncharacterized protein</fullName>
    </submittedName>
</protein>
<dbReference type="AlphaFoldDB" id="C6HGF7"/>
<dbReference type="VEuPathDB" id="FungiDB:HCDG_05048"/>
<reference evidence="2" key="1">
    <citation type="submission" date="2009-05" db="EMBL/GenBank/DDBJ databases">
        <title>The genome sequence of Ajellomyces capsulatus strain H143.</title>
        <authorList>
            <person name="Champion M."/>
            <person name="Cuomo C.A."/>
            <person name="Ma L.-J."/>
            <person name="Henn M.R."/>
            <person name="Sil A."/>
            <person name="Goldman B."/>
            <person name="Young S.K."/>
            <person name="Kodira C.D."/>
            <person name="Zeng Q."/>
            <person name="Koehrsen M."/>
            <person name="Alvarado L."/>
            <person name="Berlin A.M."/>
            <person name="Borenstein D."/>
            <person name="Chen Z."/>
            <person name="Engels R."/>
            <person name="Freedman E."/>
            <person name="Gellesch M."/>
            <person name="Goldberg J."/>
            <person name="Griggs A."/>
            <person name="Gujja S."/>
            <person name="Heiman D.I."/>
            <person name="Hepburn T.A."/>
            <person name="Howarth C."/>
            <person name="Jen D."/>
            <person name="Larson L."/>
            <person name="Lewis B."/>
            <person name="Mehta T."/>
            <person name="Park D."/>
            <person name="Pearson M."/>
            <person name="Roberts A."/>
            <person name="Saif S."/>
            <person name="Shea T.D."/>
            <person name="Shenoy N."/>
            <person name="Sisk P."/>
            <person name="Stolte C."/>
            <person name="Sykes S."/>
            <person name="Walk T."/>
            <person name="White J."/>
            <person name="Yandava C."/>
            <person name="Klein B."/>
            <person name="McEwen J.G."/>
            <person name="Puccia R."/>
            <person name="Goldman G.H."/>
            <person name="Felipe M.S."/>
            <person name="Nino-Vega G."/>
            <person name="San-Blas G."/>
            <person name="Taylor J.W."/>
            <person name="Mendoza L."/>
            <person name="Galagan J.E."/>
            <person name="Nusbaum C."/>
            <person name="Birren B.W."/>
        </authorList>
    </citation>
    <scope>NUCLEOTIDE SEQUENCE [LARGE SCALE GENOMIC DNA]</scope>
    <source>
        <strain evidence="2">H143</strain>
    </source>
</reference>